<comment type="caution">
    <text evidence="2">The sequence shown here is derived from an EMBL/GenBank/DDBJ whole genome shotgun (WGS) entry which is preliminary data.</text>
</comment>
<dbReference type="InterPro" id="IPR001155">
    <property type="entry name" value="OxRdtase_FMN_N"/>
</dbReference>
<feature type="domain" description="NADH:flavin oxidoreductase/NADH oxidase N-terminal" evidence="1">
    <location>
        <begin position="3"/>
        <end position="97"/>
    </location>
</feature>
<dbReference type="EMBL" id="SRXV01000033">
    <property type="protein sequence ID" value="TGY91215.1"/>
    <property type="molecule type" value="Genomic_DNA"/>
</dbReference>
<evidence type="ECO:0000259" key="1">
    <source>
        <dbReference type="Pfam" id="PF00724"/>
    </source>
</evidence>
<evidence type="ECO:0000313" key="3">
    <source>
        <dbReference type="Proteomes" id="UP000305451"/>
    </source>
</evidence>
<evidence type="ECO:0000313" key="2">
    <source>
        <dbReference type="EMBL" id="TGY91215.1"/>
    </source>
</evidence>
<dbReference type="Gene3D" id="3.20.20.70">
    <property type="entry name" value="Aldolase class I"/>
    <property type="match status" value="1"/>
</dbReference>
<feature type="non-terminal residue" evidence="2">
    <location>
        <position position="1"/>
    </location>
</feature>
<organism evidence="2 3">
    <name type="scientific">Marinicauda pacifica</name>
    <dbReference type="NCBI Taxonomy" id="1133559"/>
    <lineage>
        <taxon>Bacteria</taxon>
        <taxon>Pseudomonadati</taxon>
        <taxon>Pseudomonadota</taxon>
        <taxon>Alphaproteobacteria</taxon>
        <taxon>Maricaulales</taxon>
        <taxon>Maricaulaceae</taxon>
        <taxon>Marinicauda</taxon>
    </lineage>
</organism>
<feature type="non-terminal residue" evidence="2">
    <location>
        <position position="107"/>
    </location>
</feature>
<dbReference type="InterPro" id="IPR013785">
    <property type="entry name" value="Aldolase_TIM"/>
</dbReference>
<dbReference type="PANTHER" id="PTHR22893">
    <property type="entry name" value="NADH OXIDOREDUCTASE-RELATED"/>
    <property type="match status" value="1"/>
</dbReference>
<sequence length="107" mass="11477">LGSLERANRIVMAPMTRSKSPGGVPGEDVAAYYKRRAENDVGRILTEGTTIDREGASFDPAIPNFPTEEALHGWARVVEDVHAVGGKIAPQLWHVGLARKPGTGPHP</sequence>
<dbReference type="GO" id="GO:0016491">
    <property type="term" value="F:oxidoreductase activity"/>
    <property type="evidence" value="ECO:0007669"/>
    <property type="project" value="InterPro"/>
</dbReference>
<dbReference type="GO" id="GO:0005829">
    <property type="term" value="C:cytosol"/>
    <property type="evidence" value="ECO:0007669"/>
    <property type="project" value="TreeGrafter"/>
</dbReference>
<reference evidence="2 3" key="1">
    <citation type="journal article" date="2013" name="Int. J. Syst. Evol. Microbiol.">
        <title>Marinicauda pacifica gen. nov., sp. nov., a prosthecate alphaproteobacterium of the family Hyphomonadaceae isolated from deep seawater.</title>
        <authorList>
            <person name="Zhang X.Y."/>
            <person name="Li G.W."/>
            <person name="Wang C.S."/>
            <person name="Zhang Y.J."/>
            <person name="Xu X.W."/>
            <person name="Li H."/>
            <person name="Liu A."/>
            <person name="Liu C."/>
            <person name="Xie B.B."/>
            <person name="Qin Q.L."/>
            <person name="Xu Z."/>
            <person name="Chen X.L."/>
            <person name="Zhou B.C."/>
            <person name="Zhang Y.Z."/>
        </authorList>
    </citation>
    <scope>NUCLEOTIDE SEQUENCE [LARGE SCALE GENOMIC DNA]</scope>
    <source>
        <strain evidence="2 3">P-1 km-3</strain>
    </source>
</reference>
<gene>
    <name evidence="2" type="ORF">E5162_14280</name>
</gene>
<dbReference type="PANTHER" id="PTHR22893:SF55">
    <property type="entry name" value="OXIDOREDUCTASE-RELATED"/>
    <property type="match status" value="1"/>
</dbReference>
<dbReference type="Proteomes" id="UP000305451">
    <property type="component" value="Unassembled WGS sequence"/>
</dbReference>
<dbReference type="SUPFAM" id="SSF51395">
    <property type="entry name" value="FMN-linked oxidoreductases"/>
    <property type="match status" value="1"/>
</dbReference>
<dbReference type="GO" id="GO:0010181">
    <property type="term" value="F:FMN binding"/>
    <property type="evidence" value="ECO:0007669"/>
    <property type="project" value="InterPro"/>
</dbReference>
<dbReference type="Pfam" id="PF00724">
    <property type="entry name" value="Oxidored_FMN"/>
    <property type="match status" value="1"/>
</dbReference>
<name>A0A4S2H5Y7_9PROT</name>
<keyword evidence="3" id="KW-1185">Reference proteome</keyword>
<dbReference type="AlphaFoldDB" id="A0A4S2H5Y7"/>
<protein>
    <submittedName>
        <fullName evidence="2">12-oxophytodienoate reductase</fullName>
    </submittedName>
</protein>
<proteinExistence type="predicted"/>
<accession>A0A4S2H5Y7</accession>
<dbReference type="InterPro" id="IPR045247">
    <property type="entry name" value="Oye-like"/>
</dbReference>